<gene>
    <name evidence="3" type="ordered locus">Saro_3906</name>
</gene>
<sequence>MSEPAAKVDLEQLRAMLLIAPFHQWLGLDIAELTDEALILEMPWREEIVSNPMIGSAHGGVLSALIDLTGLCTINALGGSARATADMLVDFHRPATSGPLRAIGRVVKLGKQLSVAETRIEDAGGRLLASGRGAYVG</sequence>
<geneLocation type="plasmid" evidence="3 4">
    <name>pNL1</name>
</geneLocation>
<feature type="domain" description="Thioesterase" evidence="2">
    <location>
        <begin position="55"/>
        <end position="128"/>
    </location>
</feature>
<evidence type="ECO:0000313" key="4">
    <source>
        <dbReference type="Proteomes" id="UP000009134"/>
    </source>
</evidence>
<proteinExistence type="predicted"/>
<dbReference type="Pfam" id="PF03061">
    <property type="entry name" value="4HBT"/>
    <property type="match status" value="1"/>
</dbReference>
<evidence type="ECO:0000313" key="3">
    <source>
        <dbReference type="EMBL" id="ABP64149.1"/>
    </source>
</evidence>
<dbReference type="InterPro" id="IPR003736">
    <property type="entry name" value="PAAI_dom"/>
</dbReference>
<dbReference type="RefSeq" id="WP_010890885.1">
    <property type="nucleotide sequence ID" value="NC_009426.1"/>
</dbReference>
<keyword evidence="1" id="KW-0378">Hydrolase</keyword>
<dbReference type="SUPFAM" id="SSF54637">
    <property type="entry name" value="Thioesterase/thiol ester dehydrase-isomerase"/>
    <property type="match status" value="1"/>
</dbReference>
<dbReference type="NCBIfam" id="TIGR00369">
    <property type="entry name" value="unchar_dom_1"/>
    <property type="match status" value="1"/>
</dbReference>
<dbReference type="GO" id="GO:0016289">
    <property type="term" value="F:acyl-CoA hydrolase activity"/>
    <property type="evidence" value="ECO:0007669"/>
    <property type="project" value="UniProtKB-ARBA"/>
</dbReference>
<dbReference type="CDD" id="cd03443">
    <property type="entry name" value="PaaI_thioesterase"/>
    <property type="match status" value="1"/>
</dbReference>
<dbReference type="InterPro" id="IPR006683">
    <property type="entry name" value="Thioestr_dom"/>
</dbReference>
<dbReference type="HOGENOM" id="CLU_089876_7_1_5"/>
<organism evidence="3 4">
    <name type="scientific">Novosphingobium aromaticivorans (strain ATCC 700278 / DSM 12444 / CCUG 56034 / CIP 105152 / NBRC 16084 / F199)</name>
    <dbReference type="NCBI Taxonomy" id="279238"/>
    <lineage>
        <taxon>Bacteria</taxon>
        <taxon>Pseudomonadati</taxon>
        <taxon>Pseudomonadota</taxon>
        <taxon>Alphaproteobacteria</taxon>
        <taxon>Sphingomonadales</taxon>
        <taxon>Sphingomonadaceae</taxon>
        <taxon>Novosphingobium</taxon>
    </lineage>
</organism>
<dbReference type="AlphaFoldDB" id="A4XDY8"/>
<accession>A4XDY8</accession>
<keyword evidence="4" id="KW-1185">Reference proteome</keyword>
<dbReference type="Gene3D" id="3.10.129.10">
    <property type="entry name" value="Hotdog Thioesterase"/>
    <property type="match status" value="1"/>
</dbReference>
<dbReference type="Proteomes" id="UP000009134">
    <property type="component" value="Plasmid pNL1"/>
</dbReference>
<evidence type="ECO:0000256" key="1">
    <source>
        <dbReference type="ARBA" id="ARBA00022801"/>
    </source>
</evidence>
<dbReference type="KEGG" id="nar:Saro_3906"/>
<evidence type="ECO:0000259" key="2">
    <source>
        <dbReference type="Pfam" id="PF03061"/>
    </source>
</evidence>
<keyword evidence="3" id="KW-0614">Plasmid</keyword>
<dbReference type="EMBL" id="CP000676">
    <property type="protein sequence ID" value="ABP64149.1"/>
    <property type="molecule type" value="Genomic_DNA"/>
</dbReference>
<dbReference type="InterPro" id="IPR029069">
    <property type="entry name" value="HotDog_dom_sf"/>
</dbReference>
<protein>
    <submittedName>
        <fullName evidence="3">Thioesterase superfamily protein</fullName>
    </submittedName>
</protein>
<name>A4XDY8_NOVAD</name>
<reference evidence="3 4" key="1">
    <citation type="submission" date="2007-04" db="EMBL/GenBank/DDBJ databases">
        <title>Complete sequence of plasmid pNL1 of Novosphingobium aromaticivorans DSM 12444.</title>
        <authorList>
            <consortium name="US DOE Joint Genome Institute"/>
            <person name="Copeland A."/>
            <person name="Lucas S."/>
            <person name="Lapidus A."/>
            <person name="Barry K."/>
            <person name="Detter J.C."/>
            <person name="Glavina del Rio T."/>
            <person name="Hammon N."/>
            <person name="Israni S."/>
            <person name="Dalin E."/>
            <person name="Tice H."/>
            <person name="Pitluck S."/>
            <person name="Chertkov O."/>
            <person name="Han C."/>
            <person name="Thomson S."/>
            <person name="Schmutz J."/>
            <person name="Larimer F."/>
            <person name="Land M."/>
            <person name="Kyrpides N."/>
            <person name="Ivanova N."/>
            <person name="Fredrickson J."/>
            <person name="Romine M.F."/>
            <person name="Richardson P."/>
        </authorList>
    </citation>
    <scope>NUCLEOTIDE SEQUENCE [LARGE SCALE GENOMIC DNA]</scope>
    <source>
        <strain evidence="4">ATCC 700278 / DSM 12444 / CCUG 56034 / CIP 105152 / NBRC 16084 / F199</strain>
        <plasmid evidence="3 4">pNL1</plasmid>
    </source>
</reference>